<dbReference type="InterPro" id="IPR055259">
    <property type="entry name" value="YkvP/CgeB_Glyco_trans-like"/>
</dbReference>
<dbReference type="Pfam" id="PF00535">
    <property type="entry name" value="Glycos_transf_2"/>
    <property type="match status" value="1"/>
</dbReference>
<feature type="region of interest" description="Disordered" evidence="3">
    <location>
        <begin position="33"/>
        <end position="100"/>
    </location>
</feature>
<evidence type="ECO:0000256" key="2">
    <source>
        <dbReference type="ARBA" id="ARBA00022679"/>
    </source>
</evidence>
<gene>
    <name evidence="6" type="ORF">GCM10020260_19090</name>
</gene>
<keyword evidence="2" id="KW-0808">Transferase</keyword>
<dbReference type="Pfam" id="PF13524">
    <property type="entry name" value="Glyco_trans_1_2"/>
    <property type="match status" value="1"/>
</dbReference>
<feature type="domain" description="Spore protein YkvP/CgeB glycosyl transferase-like" evidence="5">
    <location>
        <begin position="331"/>
        <end position="439"/>
    </location>
</feature>
<feature type="region of interest" description="Disordered" evidence="3">
    <location>
        <begin position="609"/>
        <end position="630"/>
    </location>
</feature>
<evidence type="ECO:0000313" key="7">
    <source>
        <dbReference type="Proteomes" id="UP001501736"/>
    </source>
</evidence>
<sequence length="1065" mass="116707">MSTPPPSEHAEQPEQPAPAETWASALQETVRTHRRAASWMAEQTHAPDVWRRPAEAHRRRAATLENRGAATEEHRGPSLPAELLAPPRPAPGAATPPRRAVEQALEAAEQLPGPESGVTRPRLDLRLGIICDRFLLDTFTGAAELLPITPQNWREHLGEVDVLLVAATWRGHDGASWDVTGEGARARRTLLVETLIPAFRAAGVPTVYYGKEDPPDYRRFLDVARACEHILTTAAEVVPQYRADCPAARSIEVLPFGVNPLLHSPLGGRPAGSELIPFAGSWMGRKYPSRAEQGRWILDGVLAADRPLALIDRHYDAEDPSPNQLVPFEYWPHRAPSMDHEQLMGLQRTVDIAINFNSVQDSQTMFANRALELQASGTMVLSTYNQGLNSHHPQVHIANSAEDVAATLRHLTSSAAGHQDLRRIQGDGIRRVFLDHHVVDLLARVAAIAGVSVETPGERVLAVSEESTETLRADLRIQSAGSVDLVRWEDLPARADDYDILLPVSPDRRYEPDYVADHLAGLRFQSAPMTVKLENQADGGLDAATDAASLTHRRAGSDAAWELTALHRPQETLGDSALLGSAERTAAAARGLRSLALDSFQHRRTESTVTVSAAGADADETPERADAEEPLQDAAARTRAVAAAEGLDLSVIVPIFDNGHHLRHKAFASLRRSPGFSRMHVLLVDDGSTDGVTPAIVAELARTHANVTAYHHAPGGSGSASRPRNTGLALAATEYTTYLDPDDEQLGDSYSRMADRLAAAEEANFALATQITWTDRRLHLDVHSWLREGAARRDGLRRPTRDSLRATRFRPASIESMVFRTAWLQSLGLEQPVGATGQDTFFFQQLLFHAEAYLEVEEPAYVYYGAVETSIVNAISPGYFRKYLLLETARAAWLREVGLMQDYLDTRFESFFVGWYLDKLDRVPAAQRAEAAGVLDELARCYVEDPRAHPWTTAAARRFFGLPVLPRVGMLRPAGLRPILGRLARRGRGEATLALERFRGTPAGRRLGTVYRRTLKPAPSAERGELLAALREETDAAEAAGSPVRAAAEAEDALEVLRTRLLAAE</sequence>
<protein>
    <recommendedName>
        <fullName evidence="8">Glycosyltransferase</fullName>
    </recommendedName>
</protein>
<dbReference type="InterPro" id="IPR029044">
    <property type="entry name" value="Nucleotide-diphossugar_trans"/>
</dbReference>
<evidence type="ECO:0000256" key="3">
    <source>
        <dbReference type="SAM" id="MobiDB-lite"/>
    </source>
</evidence>
<name>A0ABP6RFF1_9MICC</name>
<dbReference type="EMBL" id="BAAAYG010000007">
    <property type="protein sequence ID" value="GAA3285768.1"/>
    <property type="molecule type" value="Genomic_DNA"/>
</dbReference>
<dbReference type="CDD" id="cd00761">
    <property type="entry name" value="Glyco_tranf_GTA_type"/>
    <property type="match status" value="1"/>
</dbReference>
<evidence type="ECO:0008006" key="8">
    <source>
        <dbReference type="Google" id="ProtNLM"/>
    </source>
</evidence>
<reference evidence="7" key="1">
    <citation type="journal article" date="2019" name="Int. J. Syst. Evol. Microbiol.">
        <title>The Global Catalogue of Microorganisms (GCM) 10K type strain sequencing project: providing services to taxonomists for standard genome sequencing and annotation.</title>
        <authorList>
            <consortium name="The Broad Institute Genomics Platform"/>
            <consortium name="The Broad Institute Genome Sequencing Center for Infectious Disease"/>
            <person name="Wu L."/>
            <person name="Ma J."/>
        </authorList>
    </citation>
    <scope>NUCLEOTIDE SEQUENCE [LARGE SCALE GENOMIC DNA]</scope>
    <source>
        <strain evidence="7">JCM 11483</strain>
    </source>
</reference>
<dbReference type="SUPFAM" id="SSF53448">
    <property type="entry name" value="Nucleotide-diphospho-sugar transferases"/>
    <property type="match status" value="1"/>
</dbReference>
<evidence type="ECO:0000256" key="1">
    <source>
        <dbReference type="ARBA" id="ARBA00022676"/>
    </source>
</evidence>
<organism evidence="6 7">
    <name type="scientific">Nesterenkonia halobia</name>
    <dbReference type="NCBI Taxonomy" id="37922"/>
    <lineage>
        <taxon>Bacteria</taxon>
        <taxon>Bacillati</taxon>
        <taxon>Actinomycetota</taxon>
        <taxon>Actinomycetes</taxon>
        <taxon>Micrococcales</taxon>
        <taxon>Micrococcaceae</taxon>
        <taxon>Nesterenkonia</taxon>
    </lineage>
</organism>
<evidence type="ECO:0000313" key="6">
    <source>
        <dbReference type="EMBL" id="GAA3285768.1"/>
    </source>
</evidence>
<dbReference type="InterPro" id="IPR001173">
    <property type="entry name" value="Glyco_trans_2-like"/>
</dbReference>
<dbReference type="RefSeq" id="WP_344720666.1">
    <property type="nucleotide sequence ID" value="NZ_BAAAYG010000007.1"/>
</dbReference>
<keyword evidence="7" id="KW-1185">Reference proteome</keyword>
<keyword evidence="1" id="KW-0328">Glycosyltransferase</keyword>
<proteinExistence type="predicted"/>
<dbReference type="PANTHER" id="PTHR22916">
    <property type="entry name" value="GLYCOSYLTRANSFERASE"/>
    <property type="match status" value="1"/>
</dbReference>
<feature type="region of interest" description="Disordered" evidence="3">
    <location>
        <begin position="1"/>
        <end position="20"/>
    </location>
</feature>
<evidence type="ECO:0000259" key="5">
    <source>
        <dbReference type="Pfam" id="PF13524"/>
    </source>
</evidence>
<accession>A0ABP6RFF1</accession>
<feature type="domain" description="Glycosyltransferase 2-like" evidence="4">
    <location>
        <begin position="650"/>
        <end position="763"/>
    </location>
</feature>
<dbReference type="Proteomes" id="UP001501736">
    <property type="component" value="Unassembled WGS sequence"/>
</dbReference>
<dbReference type="Gene3D" id="3.90.550.10">
    <property type="entry name" value="Spore Coat Polysaccharide Biosynthesis Protein SpsA, Chain A"/>
    <property type="match status" value="1"/>
</dbReference>
<feature type="compositionally biased region" description="Low complexity" evidence="3">
    <location>
        <begin position="77"/>
        <end position="100"/>
    </location>
</feature>
<dbReference type="PANTHER" id="PTHR22916:SF51">
    <property type="entry name" value="GLYCOSYLTRANSFERASE EPSH-RELATED"/>
    <property type="match status" value="1"/>
</dbReference>
<evidence type="ECO:0000259" key="4">
    <source>
        <dbReference type="Pfam" id="PF00535"/>
    </source>
</evidence>
<comment type="caution">
    <text evidence="6">The sequence shown here is derived from an EMBL/GenBank/DDBJ whole genome shotgun (WGS) entry which is preliminary data.</text>
</comment>